<dbReference type="Proteomes" id="UP000717996">
    <property type="component" value="Unassembled WGS sequence"/>
</dbReference>
<dbReference type="EMBL" id="JAANIT010002197">
    <property type="protein sequence ID" value="KAG1537188.1"/>
    <property type="molecule type" value="Genomic_DNA"/>
</dbReference>
<feature type="region of interest" description="Disordered" evidence="1">
    <location>
        <begin position="1"/>
        <end position="41"/>
    </location>
</feature>
<evidence type="ECO:0000313" key="2">
    <source>
        <dbReference type="EMBL" id="KAG1537188.1"/>
    </source>
</evidence>
<proteinExistence type="predicted"/>
<dbReference type="AlphaFoldDB" id="A0A9P6Y1K4"/>
<organism evidence="2 3">
    <name type="scientific">Rhizopus oryzae</name>
    <name type="common">Mucormycosis agent</name>
    <name type="synonym">Rhizopus arrhizus var. delemar</name>
    <dbReference type="NCBI Taxonomy" id="64495"/>
    <lineage>
        <taxon>Eukaryota</taxon>
        <taxon>Fungi</taxon>
        <taxon>Fungi incertae sedis</taxon>
        <taxon>Mucoromycota</taxon>
        <taxon>Mucoromycotina</taxon>
        <taxon>Mucoromycetes</taxon>
        <taxon>Mucorales</taxon>
        <taxon>Mucorineae</taxon>
        <taxon>Rhizopodaceae</taxon>
        <taxon>Rhizopus</taxon>
    </lineage>
</organism>
<gene>
    <name evidence="2" type="ORF">G6F51_010521</name>
</gene>
<protein>
    <submittedName>
        <fullName evidence="2">Uncharacterized protein</fullName>
    </submittedName>
</protein>
<feature type="compositionally biased region" description="Polar residues" evidence="1">
    <location>
        <begin position="1"/>
        <end position="21"/>
    </location>
</feature>
<evidence type="ECO:0000256" key="1">
    <source>
        <dbReference type="SAM" id="MobiDB-lite"/>
    </source>
</evidence>
<comment type="caution">
    <text evidence="2">The sequence shown here is derived from an EMBL/GenBank/DDBJ whole genome shotgun (WGS) entry which is preliminary data.</text>
</comment>
<evidence type="ECO:0000313" key="3">
    <source>
        <dbReference type="Proteomes" id="UP000717996"/>
    </source>
</evidence>
<sequence length="364" mass="41559">MANNTSANLNKNVGSQGSKGSFKSIPKEGEVRGDAQAPPDLSDVRGFAVPMSDVDQCSQHDGESVREMFLNVKAEYEGLVRYFSGQRQALIDGMNDKLSQAQMITDTLEHIHPNGRIKLEELIRERQQLAEEDRAQLEHYDGLVDFTRQDILNTMTGILHAGPGGNMNDLVHEFNWPTLEACQDLGLPMDYQYMVTGTYNASTITRGASSLQVQEGPQESAEILYLRNRIAVLEAQVQKSHQAKITTKPVEAKDQQVKKLDPVFLERRRRHKFTTFERGTPHEAQQWLNRYEVLANYLGFTDKEKTDELVAVFGSDTLDWYIGLEPTIREDWKEVKAAFLIYPRIERNKRGRDSIKRLLYLIRK</sequence>
<reference evidence="2" key="1">
    <citation type="journal article" date="2020" name="Microb. Genom.">
        <title>Genetic diversity of clinical and environmental Mucorales isolates obtained from an investigation of mucormycosis cases among solid organ transplant recipients.</title>
        <authorList>
            <person name="Nguyen M.H."/>
            <person name="Kaul D."/>
            <person name="Muto C."/>
            <person name="Cheng S.J."/>
            <person name="Richter R.A."/>
            <person name="Bruno V.M."/>
            <person name="Liu G."/>
            <person name="Beyhan S."/>
            <person name="Sundermann A.J."/>
            <person name="Mounaud S."/>
            <person name="Pasculle A.W."/>
            <person name="Nierman W.C."/>
            <person name="Driscoll E."/>
            <person name="Cumbie R."/>
            <person name="Clancy C.J."/>
            <person name="Dupont C.L."/>
        </authorList>
    </citation>
    <scope>NUCLEOTIDE SEQUENCE</scope>
    <source>
        <strain evidence="2">GL16</strain>
    </source>
</reference>
<accession>A0A9P6Y1K4</accession>
<name>A0A9P6Y1K4_RHIOR</name>